<accession>A0ABQ6JMH5</accession>
<evidence type="ECO:0000313" key="2">
    <source>
        <dbReference type="Proteomes" id="UP001157017"/>
    </source>
</evidence>
<name>A0ABQ6JMH5_9ACTN</name>
<dbReference type="EMBL" id="BSUZ01000003">
    <property type="protein sequence ID" value="GMA89458.1"/>
    <property type="molecule type" value="Genomic_DNA"/>
</dbReference>
<gene>
    <name evidence="1" type="ORF">GCM10025868_47080</name>
</gene>
<evidence type="ECO:0000313" key="1">
    <source>
        <dbReference type="EMBL" id="GMA89458.1"/>
    </source>
</evidence>
<keyword evidence="2" id="KW-1185">Reference proteome</keyword>
<sequence length="147" mass="15982">MVPSVAIFGGSRLSTLSSGAIVGVTSLRDGAMQSSEGLADGDELLDRENALEIGDDDLPLAQGRESTAPALMQTAAAKAPAPVDRLKAVQWAWDHVEDKPKYDNNCQNFVSKALRGGDMKFSEGGRNSTHHWWKHGPVESLYVYQRR</sequence>
<organism evidence="1 2">
    <name type="scientific">Angustibacter aerolatus</name>
    <dbReference type="NCBI Taxonomy" id="1162965"/>
    <lineage>
        <taxon>Bacteria</taxon>
        <taxon>Bacillati</taxon>
        <taxon>Actinomycetota</taxon>
        <taxon>Actinomycetes</taxon>
        <taxon>Kineosporiales</taxon>
        <taxon>Kineosporiaceae</taxon>
    </lineage>
</organism>
<protein>
    <recommendedName>
        <fullName evidence="3">Amidase domain-containing protein</fullName>
    </recommendedName>
</protein>
<dbReference type="Proteomes" id="UP001157017">
    <property type="component" value="Unassembled WGS sequence"/>
</dbReference>
<evidence type="ECO:0008006" key="3">
    <source>
        <dbReference type="Google" id="ProtNLM"/>
    </source>
</evidence>
<proteinExistence type="predicted"/>
<reference evidence="2" key="1">
    <citation type="journal article" date="2019" name="Int. J. Syst. Evol. Microbiol.">
        <title>The Global Catalogue of Microorganisms (GCM) 10K type strain sequencing project: providing services to taxonomists for standard genome sequencing and annotation.</title>
        <authorList>
            <consortium name="The Broad Institute Genomics Platform"/>
            <consortium name="The Broad Institute Genome Sequencing Center for Infectious Disease"/>
            <person name="Wu L."/>
            <person name="Ma J."/>
        </authorList>
    </citation>
    <scope>NUCLEOTIDE SEQUENCE [LARGE SCALE GENOMIC DNA]</scope>
    <source>
        <strain evidence="2">NBRC 108730</strain>
    </source>
</reference>
<comment type="caution">
    <text evidence="1">The sequence shown here is derived from an EMBL/GenBank/DDBJ whole genome shotgun (WGS) entry which is preliminary data.</text>
</comment>